<gene>
    <name evidence="2" type="ORF">PHYPA_001067</name>
</gene>
<evidence type="ECO:0000313" key="3">
    <source>
        <dbReference type="EnsemblPlants" id="Pp3c1_23449V3.1"/>
    </source>
</evidence>
<feature type="region of interest" description="Disordered" evidence="1">
    <location>
        <begin position="45"/>
        <end position="66"/>
    </location>
</feature>
<name>A0A2K1L9F5_PHYPA</name>
<proteinExistence type="predicted"/>
<dbReference type="Gene3D" id="2.40.70.10">
    <property type="entry name" value="Acid Proteases"/>
    <property type="match status" value="1"/>
</dbReference>
<dbReference type="Proteomes" id="UP000006727">
    <property type="component" value="Chromosome 1"/>
</dbReference>
<reference evidence="2 4" key="1">
    <citation type="journal article" date="2008" name="Science">
        <title>The Physcomitrella genome reveals evolutionary insights into the conquest of land by plants.</title>
        <authorList>
            <person name="Rensing S."/>
            <person name="Lang D."/>
            <person name="Zimmer A."/>
            <person name="Terry A."/>
            <person name="Salamov A."/>
            <person name="Shapiro H."/>
            <person name="Nishiyama T."/>
            <person name="Perroud P.-F."/>
            <person name="Lindquist E."/>
            <person name="Kamisugi Y."/>
            <person name="Tanahashi T."/>
            <person name="Sakakibara K."/>
            <person name="Fujita T."/>
            <person name="Oishi K."/>
            <person name="Shin-I T."/>
            <person name="Kuroki Y."/>
            <person name="Toyoda A."/>
            <person name="Suzuki Y."/>
            <person name="Hashimoto A."/>
            <person name="Yamaguchi K."/>
            <person name="Sugano A."/>
            <person name="Kohara Y."/>
            <person name="Fujiyama A."/>
            <person name="Anterola A."/>
            <person name="Aoki S."/>
            <person name="Ashton N."/>
            <person name="Barbazuk W.B."/>
            <person name="Barker E."/>
            <person name="Bennetzen J."/>
            <person name="Bezanilla M."/>
            <person name="Blankenship R."/>
            <person name="Cho S.H."/>
            <person name="Dutcher S."/>
            <person name="Estelle M."/>
            <person name="Fawcett J.A."/>
            <person name="Gundlach H."/>
            <person name="Hanada K."/>
            <person name="Heyl A."/>
            <person name="Hicks K.A."/>
            <person name="Hugh J."/>
            <person name="Lohr M."/>
            <person name="Mayer K."/>
            <person name="Melkozernov A."/>
            <person name="Murata T."/>
            <person name="Nelson D."/>
            <person name="Pils B."/>
            <person name="Prigge M."/>
            <person name="Reiss B."/>
            <person name="Renner T."/>
            <person name="Rombauts S."/>
            <person name="Rushton P."/>
            <person name="Sanderfoot A."/>
            <person name="Schween G."/>
            <person name="Shiu S.-H."/>
            <person name="Stueber K."/>
            <person name="Theodoulou F.L."/>
            <person name="Tu H."/>
            <person name="Van de Peer Y."/>
            <person name="Verrier P.J."/>
            <person name="Waters E."/>
            <person name="Wood A."/>
            <person name="Yang L."/>
            <person name="Cove D."/>
            <person name="Cuming A."/>
            <person name="Hasebe M."/>
            <person name="Lucas S."/>
            <person name="Mishler D.B."/>
            <person name="Reski R."/>
            <person name="Grigoriev I."/>
            <person name="Quatrano R.S."/>
            <person name="Boore J.L."/>
        </authorList>
    </citation>
    <scope>NUCLEOTIDE SEQUENCE [LARGE SCALE GENOMIC DNA]</scope>
    <source>
        <strain evidence="3 4">cv. Gransden 2004</strain>
    </source>
</reference>
<dbReference type="EMBL" id="ABEU02000001">
    <property type="protein sequence ID" value="PNR62643.1"/>
    <property type="molecule type" value="Genomic_DNA"/>
</dbReference>
<evidence type="ECO:0000256" key="1">
    <source>
        <dbReference type="SAM" id="MobiDB-lite"/>
    </source>
</evidence>
<reference evidence="3" key="3">
    <citation type="submission" date="2020-12" db="UniProtKB">
        <authorList>
            <consortium name="EnsemblPlants"/>
        </authorList>
    </citation>
    <scope>IDENTIFICATION</scope>
</reference>
<dbReference type="SUPFAM" id="SSF50630">
    <property type="entry name" value="Acid proteases"/>
    <property type="match status" value="1"/>
</dbReference>
<dbReference type="Gramene" id="Pp3c1_23449V3.1">
    <property type="protein sequence ID" value="Pp3c1_23449V3.1"/>
    <property type="gene ID" value="Pp3c1_23449"/>
</dbReference>
<reference evidence="2 4" key="2">
    <citation type="journal article" date="2018" name="Plant J.">
        <title>The Physcomitrella patens chromosome-scale assembly reveals moss genome structure and evolution.</title>
        <authorList>
            <person name="Lang D."/>
            <person name="Ullrich K.K."/>
            <person name="Murat F."/>
            <person name="Fuchs J."/>
            <person name="Jenkins J."/>
            <person name="Haas F.B."/>
            <person name="Piednoel M."/>
            <person name="Gundlach H."/>
            <person name="Van Bel M."/>
            <person name="Meyberg R."/>
            <person name="Vives C."/>
            <person name="Morata J."/>
            <person name="Symeonidi A."/>
            <person name="Hiss M."/>
            <person name="Muchero W."/>
            <person name="Kamisugi Y."/>
            <person name="Saleh O."/>
            <person name="Blanc G."/>
            <person name="Decker E.L."/>
            <person name="van Gessel N."/>
            <person name="Grimwood J."/>
            <person name="Hayes R.D."/>
            <person name="Graham S.W."/>
            <person name="Gunter L.E."/>
            <person name="McDaniel S.F."/>
            <person name="Hoernstein S.N.W."/>
            <person name="Larsson A."/>
            <person name="Li F.W."/>
            <person name="Perroud P.F."/>
            <person name="Phillips J."/>
            <person name="Ranjan P."/>
            <person name="Rokshar D.S."/>
            <person name="Rothfels C.J."/>
            <person name="Schneider L."/>
            <person name="Shu S."/>
            <person name="Stevenson D.W."/>
            <person name="Thummler F."/>
            <person name="Tillich M."/>
            <person name="Villarreal Aguilar J.C."/>
            <person name="Widiez T."/>
            <person name="Wong G.K."/>
            <person name="Wymore A."/>
            <person name="Zhang Y."/>
            <person name="Zimmer A.D."/>
            <person name="Quatrano R.S."/>
            <person name="Mayer K.F.X."/>
            <person name="Goodstein D."/>
            <person name="Casacuberta J.M."/>
            <person name="Vandepoele K."/>
            <person name="Reski R."/>
            <person name="Cuming A.C."/>
            <person name="Tuskan G.A."/>
            <person name="Maumus F."/>
            <person name="Salse J."/>
            <person name="Schmutz J."/>
            <person name="Rensing S.A."/>
        </authorList>
    </citation>
    <scope>NUCLEOTIDE SEQUENCE [LARGE SCALE GENOMIC DNA]</scope>
    <source>
        <strain evidence="3 4">cv. Gransden 2004</strain>
    </source>
</reference>
<sequence>MEFMMKNGIEFTLENKITTCNTSPLDGESFCSGAPDRDFEMLHIQLQESRSGHDPEKGKDYPRQTKASLDLKPEQYLMWKDCSVDGCDLLCFSVEPEQQQQPEGEAAHQVATIGGFALQGFLVVMDAEQDQFGWARSSCDDEEYKFHYSF</sequence>
<dbReference type="EnsemblPlants" id="Pp3c1_23449V3.1">
    <property type="protein sequence ID" value="Pp3c1_23449V3.1"/>
    <property type="gene ID" value="Pp3c1_23449"/>
</dbReference>
<accession>A0A2K1L9F5</accession>
<feature type="compositionally biased region" description="Basic and acidic residues" evidence="1">
    <location>
        <begin position="50"/>
        <end position="66"/>
    </location>
</feature>
<evidence type="ECO:0000313" key="2">
    <source>
        <dbReference type="EMBL" id="PNR62643.1"/>
    </source>
</evidence>
<protein>
    <submittedName>
        <fullName evidence="2 3">Uncharacterized protein</fullName>
    </submittedName>
</protein>
<keyword evidence="4" id="KW-1185">Reference proteome</keyword>
<dbReference type="InParanoid" id="A0A2K1L9F5"/>
<evidence type="ECO:0000313" key="4">
    <source>
        <dbReference type="Proteomes" id="UP000006727"/>
    </source>
</evidence>
<organism evidence="2">
    <name type="scientific">Physcomitrium patens</name>
    <name type="common">Spreading-leaved earth moss</name>
    <name type="synonym">Physcomitrella patens</name>
    <dbReference type="NCBI Taxonomy" id="3218"/>
    <lineage>
        <taxon>Eukaryota</taxon>
        <taxon>Viridiplantae</taxon>
        <taxon>Streptophyta</taxon>
        <taxon>Embryophyta</taxon>
        <taxon>Bryophyta</taxon>
        <taxon>Bryophytina</taxon>
        <taxon>Bryopsida</taxon>
        <taxon>Funariidae</taxon>
        <taxon>Funariales</taxon>
        <taxon>Funariaceae</taxon>
        <taxon>Physcomitrium</taxon>
    </lineage>
</organism>
<dbReference type="AlphaFoldDB" id="A0A2K1L9F5"/>
<dbReference type="InterPro" id="IPR021109">
    <property type="entry name" value="Peptidase_aspartic_dom_sf"/>
</dbReference>